<dbReference type="OrthoDB" id="7560678at2"/>
<dbReference type="Proteomes" id="UP000286947">
    <property type="component" value="Unassembled WGS sequence"/>
</dbReference>
<feature type="domain" description="Glycosyl transferase family 1" evidence="1">
    <location>
        <begin position="178"/>
        <end position="335"/>
    </location>
</feature>
<keyword evidence="4" id="KW-1185">Reference proteome</keyword>
<sequence>MSNQQPSESPLRIVMTAHSHQLGGMERHVVALSKALAEHGHAVAYAGPMDGWLGEQMQAAGYPCCHAPLNGMYDPVSLWRVVRFAKQFRASVMHGHSQRGGRYADWAAWWLKLPAVATAHSTTSSKWFKSRVHVIAVAQAVKDFLLAQGLSEQQVHMVHLGVTDVPEVIWPADEAITPERPLRMGMVSRVEHVKGHDLAIRAMAILRDRCQLPMELSIVGADDTGWAEYMGRLASECGVEGMVKFLGLRNDIAYLMNGFDVLLAPSRREALSLSLIEAAASARPAVACRVGGIPEVVLDGETGILVPSEDVHALADGIEQMSDPHKRMAYGKAARAYYEREFTIEAMCGKTVAVYRQAIAAHQGRSAA</sequence>
<dbReference type="InterPro" id="IPR001296">
    <property type="entry name" value="Glyco_trans_1"/>
</dbReference>
<dbReference type="Pfam" id="PF00534">
    <property type="entry name" value="Glycos_transf_1"/>
    <property type="match status" value="1"/>
</dbReference>
<dbReference type="InterPro" id="IPR028098">
    <property type="entry name" value="Glyco_trans_4-like_N"/>
</dbReference>
<organism evidence="3 4">
    <name type="scientific">Saezia sanguinis</name>
    <dbReference type="NCBI Taxonomy" id="1965230"/>
    <lineage>
        <taxon>Bacteria</taxon>
        <taxon>Pseudomonadati</taxon>
        <taxon>Pseudomonadota</taxon>
        <taxon>Betaproteobacteria</taxon>
        <taxon>Burkholderiales</taxon>
        <taxon>Saeziaceae</taxon>
        <taxon>Saezia</taxon>
    </lineage>
</organism>
<dbReference type="PANTHER" id="PTHR12526">
    <property type="entry name" value="GLYCOSYLTRANSFERASE"/>
    <property type="match status" value="1"/>
</dbReference>
<name>A0A433SH82_9BURK</name>
<keyword evidence="3" id="KW-0808">Transferase</keyword>
<gene>
    <name evidence="3" type="primary">mshA</name>
    <name evidence="3" type="ORF">CUZ56_00550</name>
</gene>
<dbReference type="Pfam" id="PF13439">
    <property type="entry name" value="Glyco_transf_4"/>
    <property type="match status" value="1"/>
</dbReference>
<evidence type="ECO:0000259" key="2">
    <source>
        <dbReference type="Pfam" id="PF13439"/>
    </source>
</evidence>
<evidence type="ECO:0000313" key="3">
    <source>
        <dbReference type="EMBL" id="RUS68066.1"/>
    </source>
</evidence>
<dbReference type="GO" id="GO:0102710">
    <property type="term" value="F:D-inositol-3-phosphate glycosyltransferase activity"/>
    <property type="evidence" value="ECO:0007669"/>
    <property type="project" value="UniProtKB-EC"/>
</dbReference>
<dbReference type="AlphaFoldDB" id="A0A433SH82"/>
<proteinExistence type="predicted"/>
<dbReference type="RefSeq" id="WP_126977933.1">
    <property type="nucleotide sequence ID" value="NZ_PQSP01000001.1"/>
</dbReference>
<protein>
    <submittedName>
        <fullName evidence="3">D-inositol 3-phosphate glycosyltransferase</fullName>
        <ecNumber evidence="3">2.4.1.250</ecNumber>
    </submittedName>
</protein>
<keyword evidence="3" id="KW-0328">Glycosyltransferase</keyword>
<evidence type="ECO:0000313" key="4">
    <source>
        <dbReference type="Proteomes" id="UP000286947"/>
    </source>
</evidence>
<accession>A0A433SH82</accession>
<dbReference type="EC" id="2.4.1.250" evidence="3"/>
<dbReference type="Gene3D" id="3.40.50.2000">
    <property type="entry name" value="Glycogen Phosphorylase B"/>
    <property type="match status" value="2"/>
</dbReference>
<reference evidence="3 4" key="1">
    <citation type="submission" date="2018-01" db="EMBL/GenBank/DDBJ databases">
        <title>Saezia sanguinis gen. nov., sp. nov., in the order Burkholderiales isolated from human blood.</title>
        <authorList>
            <person name="Medina-Pascual M.J."/>
            <person name="Valdezate S."/>
            <person name="Monzon S."/>
            <person name="Cuesta I."/>
            <person name="Carrasco G."/>
            <person name="Villalon P."/>
            <person name="Saez-Nieto J.A."/>
        </authorList>
    </citation>
    <scope>NUCLEOTIDE SEQUENCE [LARGE SCALE GENOMIC DNA]</scope>
    <source>
        <strain evidence="3 4">CNM695-12</strain>
    </source>
</reference>
<dbReference type="SUPFAM" id="SSF53756">
    <property type="entry name" value="UDP-Glycosyltransferase/glycogen phosphorylase"/>
    <property type="match status" value="1"/>
</dbReference>
<comment type="caution">
    <text evidence="3">The sequence shown here is derived from an EMBL/GenBank/DDBJ whole genome shotgun (WGS) entry which is preliminary data.</text>
</comment>
<dbReference type="EMBL" id="PQSP01000001">
    <property type="protein sequence ID" value="RUS68066.1"/>
    <property type="molecule type" value="Genomic_DNA"/>
</dbReference>
<evidence type="ECO:0000259" key="1">
    <source>
        <dbReference type="Pfam" id="PF00534"/>
    </source>
</evidence>
<feature type="domain" description="Glycosyltransferase subfamily 4-like N-terminal" evidence="2">
    <location>
        <begin position="23"/>
        <end position="162"/>
    </location>
</feature>